<dbReference type="PANTHER" id="PTHR43252:SF6">
    <property type="entry name" value="NEGATIVE TRANSCRIPTION REGULATOR PADR"/>
    <property type="match status" value="1"/>
</dbReference>
<evidence type="ECO:0000313" key="3">
    <source>
        <dbReference type="Proteomes" id="UP000286974"/>
    </source>
</evidence>
<gene>
    <name evidence="2" type="ORF">NBRC111893_17</name>
</gene>
<dbReference type="RefSeq" id="WP_125007516.1">
    <property type="nucleotide sequence ID" value="NZ_BEXA01000001.1"/>
</dbReference>
<evidence type="ECO:0000313" key="2">
    <source>
        <dbReference type="EMBL" id="GAY71871.1"/>
    </source>
</evidence>
<evidence type="ECO:0000259" key="1">
    <source>
        <dbReference type="Pfam" id="PF03551"/>
    </source>
</evidence>
<dbReference type="Proteomes" id="UP000286974">
    <property type="component" value="Unassembled WGS sequence"/>
</dbReference>
<dbReference type="AlphaFoldDB" id="A0A401FHY9"/>
<dbReference type="OrthoDB" id="2374094at2"/>
<proteinExistence type="predicted"/>
<comment type="caution">
    <text evidence="2">The sequence shown here is derived from an EMBL/GenBank/DDBJ whole genome shotgun (WGS) entry which is preliminary data.</text>
</comment>
<reference evidence="2 3" key="1">
    <citation type="submission" date="2017-11" db="EMBL/GenBank/DDBJ databases">
        <title>Draft Genome Sequence of Lactobacillus curieae NBRC 111893 isolated from Koso, a Japanese sugar-Vegetable Fermented Beverage.</title>
        <authorList>
            <person name="Chiou T.Y."/>
            <person name="Oshima K."/>
            <person name="Suda W."/>
            <person name="Hattori M."/>
            <person name="Takahashi T."/>
        </authorList>
    </citation>
    <scope>NUCLEOTIDE SEQUENCE [LARGE SCALE GENOMIC DNA]</scope>
    <source>
        <strain evidence="2 3">NBRC111893</strain>
    </source>
</reference>
<dbReference type="Gene3D" id="1.10.10.10">
    <property type="entry name" value="Winged helix-like DNA-binding domain superfamily/Winged helix DNA-binding domain"/>
    <property type="match status" value="1"/>
</dbReference>
<dbReference type="InterPro" id="IPR005149">
    <property type="entry name" value="Tscrpt_reg_PadR_N"/>
</dbReference>
<protein>
    <submittedName>
        <fullName evidence="2">Transcriptional regulator, PadR family</fullName>
    </submittedName>
</protein>
<feature type="domain" description="Transcription regulator PadR N-terminal" evidence="1">
    <location>
        <begin position="6"/>
        <end position="74"/>
    </location>
</feature>
<sequence length="175" mass="20438">MNELAVLGELMESPHSGYSLRKILKSTFNRSISYGALYPLLTKMETQGFIVTEADPEKPTRKISTITDKGQARFFELMKAPINNGLHSDEAYSIKLDVMQHLPLSERFNLLEEYSTAQNIIIKEAIEIKENLERKQTRDHFYASRKQDLRIRVAREKLQWIEEFKDDLTERKSDE</sequence>
<name>A0A401FHY9_9LACO</name>
<dbReference type="PANTHER" id="PTHR43252">
    <property type="entry name" value="TRANSCRIPTIONAL REGULATOR YQJI"/>
    <property type="match status" value="1"/>
</dbReference>
<organism evidence="2 3">
    <name type="scientific">Lentilactobacillus kosonis</name>
    <dbReference type="NCBI Taxonomy" id="2810561"/>
    <lineage>
        <taxon>Bacteria</taxon>
        <taxon>Bacillati</taxon>
        <taxon>Bacillota</taxon>
        <taxon>Bacilli</taxon>
        <taxon>Lactobacillales</taxon>
        <taxon>Lactobacillaceae</taxon>
        <taxon>Lentilactobacillus</taxon>
    </lineage>
</organism>
<dbReference type="Pfam" id="PF03551">
    <property type="entry name" value="PadR"/>
    <property type="match status" value="1"/>
</dbReference>
<dbReference type="InterPro" id="IPR036390">
    <property type="entry name" value="WH_DNA-bd_sf"/>
</dbReference>
<dbReference type="SUPFAM" id="SSF46785">
    <property type="entry name" value="Winged helix' DNA-binding domain"/>
    <property type="match status" value="1"/>
</dbReference>
<dbReference type="InterPro" id="IPR036388">
    <property type="entry name" value="WH-like_DNA-bd_sf"/>
</dbReference>
<dbReference type="EMBL" id="BEXA01000001">
    <property type="protein sequence ID" value="GAY71871.1"/>
    <property type="molecule type" value="Genomic_DNA"/>
</dbReference>
<accession>A0A401FHY9</accession>
<keyword evidence="3" id="KW-1185">Reference proteome</keyword>